<dbReference type="PRINTS" id="PR00598">
    <property type="entry name" value="HTHMARR"/>
</dbReference>
<dbReference type="PANTHER" id="PTHR42756:SF1">
    <property type="entry name" value="TRANSCRIPTIONAL REPRESSOR OF EMRAB OPERON"/>
    <property type="match status" value="1"/>
</dbReference>
<dbReference type="EMBL" id="CAJZAH010000001">
    <property type="protein sequence ID" value="CAG9168048.1"/>
    <property type="molecule type" value="Genomic_DNA"/>
</dbReference>
<accession>A0ABM8WKY4</accession>
<dbReference type="Gene3D" id="1.10.10.10">
    <property type="entry name" value="Winged helix-like DNA-binding domain superfamily/Winged helix DNA-binding domain"/>
    <property type="match status" value="1"/>
</dbReference>
<protein>
    <recommendedName>
        <fullName evidence="5">HTH marR-type domain-containing protein</fullName>
    </recommendedName>
</protein>
<dbReference type="Pfam" id="PF12802">
    <property type="entry name" value="MarR_2"/>
    <property type="match status" value="1"/>
</dbReference>
<sequence length="194" mass="20926">MTTNPNAANAPREGSLAQPADITDLLNYRLARLMAASGAAVIRLCEGKYGVSRREWHMLGLLAAHGPQSPSELAGKCHLDRARVSRAITLMSGKGLIRRRGVAGDQRRATVELTTLGTTLQRALFADIAAINARLVAGLSPERLALLDELLDDLTQQAQRVNHEFATEISASRWRGSAARPQWPGPGDGERDGE</sequence>
<dbReference type="RefSeq" id="WP_224039979.1">
    <property type="nucleotide sequence ID" value="NZ_CAJZAH010000001.1"/>
</dbReference>
<comment type="caution">
    <text evidence="6">The sequence shown here is derived from an EMBL/GenBank/DDBJ whole genome shotgun (WGS) entry which is preliminary data.</text>
</comment>
<evidence type="ECO:0000259" key="5">
    <source>
        <dbReference type="PROSITE" id="PS50995"/>
    </source>
</evidence>
<keyword evidence="1" id="KW-0805">Transcription regulation</keyword>
<gene>
    <name evidence="6" type="ORF">LMG21510_00941</name>
</gene>
<evidence type="ECO:0000256" key="3">
    <source>
        <dbReference type="ARBA" id="ARBA00023163"/>
    </source>
</evidence>
<keyword evidence="7" id="KW-1185">Reference proteome</keyword>
<proteinExistence type="predicted"/>
<name>A0ABM8WKY4_9BURK</name>
<dbReference type="PANTHER" id="PTHR42756">
    <property type="entry name" value="TRANSCRIPTIONAL REGULATOR, MARR"/>
    <property type="match status" value="1"/>
</dbReference>
<dbReference type="InterPro" id="IPR000835">
    <property type="entry name" value="HTH_MarR-typ"/>
</dbReference>
<keyword evidence="2" id="KW-0238">DNA-binding</keyword>
<feature type="region of interest" description="Disordered" evidence="4">
    <location>
        <begin position="172"/>
        <end position="194"/>
    </location>
</feature>
<evidence type="ECO:0000256" key="1">
    <source>
        <dbReference type="ARBA" id="ARBA00023015"/>
    </source>
</evidence>
<dbReference type="InterPro" id="IPR036390">
    <property type="entry name" value="WH_DNA-bd_sf"/>
</dbReference>
<evidence type="ECO:0000313" key="6">
    <source>
        <dbReference type="EMBL" id="CAG9168048.1"/>
    </source>
</evidence>
<keyword evidence="3" id="KW-0804">Transcription</keyword>
<dbReference type="Proteomes" id="UP000721236">
    <property type="component" value="Unassembled WGS sequence"/>
</dbReference>
<reference evidence="6 7" key="1">
    <citation type="submission" date="2021-08" db="EMBL/GenBank/DDBJ databases">
        <authorList>
            <person name="Peeters C."/>
        </authorList>
    </citation>
    <scope>NUCLEOTIDE SEQUENCE [LARGE SCALE GENOMIC DNA]</scope>
    <source>
        <strain evidence="6 7">LMG 21510</strain>
    </source>
</reference>
<evidence type="ECO:0000256" key="4">
    <source>
        <dbReference type="SAM" id="MobiDB-lite"/>
    </source>
</evidence>
<organism evidence="6 7">
    <name type="scientific">Cupriavidus respiraculi</name>
    <dbReference type="NCBI Taxonomy" id="195930"/>
    <lineage>
        <taxon>Bacteria</taxon>
        <taxon>Pseudomonadati</taxon>
        <taxon>Pseudomonadota</taxon>
        <taxon>Betaproteobacteria</taxon>
        <taxon>Burkholderiales</taxon>
        <taxon>Burkholderiaceae</taxon>
        <taxon>Cupriavidus</taxon>
    </lineage>
</organism>
<evidence type="ECO:0000313" key="7">
    <source>
        <dbReference type="Proteomes" id="UP000721236"/>
    </source>
</evidence>
<feature type="domain" description="HTH marR-type" evidence="5">
    <location>
        <begin position="23"/>
        <end position="156"/>
    </location>
</feature>
<dbReference type="InterPro" id="IPR036388">
    <property type="entry name" value="WH-like_DNA-bd_sf"/>
</dbReference>
<dbReference type="SMART" id="SM00347">
    <property type="entry name" value="HTH_MARR"/>
    <property type="match status" value="1"/>
</dbReference>
<evidence type="ECO:0000256" key="2">
    <source>
        <dbReference type="ARBA" id="ARBA00023125"/>
    </source>
</evidence>
<dbReference type="PROSITE" id="PS50995">
    <property type="entry name" value="HTH_MARR_2"/>
    <property type="match status" value="1"/>
</dbReference>
<dbReference type="SUPFAM" id="SSF46785">
    <property type="entry name" value="Winged helix' DNA-binding domain"/>
    <property type="match status" value="1"/>
</dbReference>